<gene>
    <name evidence="5" type="ORF">MMF93_01910</name>
</gene>
<protein>
    <submittedName>
        <fullName evidence="5">Sulfatase-like hydrolase/transferase</fullName>
    </submittedName>
</protein>
<evidence type="ECO:0000313" key="5">
    <source>
        <dbReference type="EMBL" id="UNS95361.1"/>
    </source>
</evidence>
<dbReference type="InterPro" id="IPR000917">
    <property type="entry name" value="Sulfatase_N"/>
</dbReference>
<keyword evidence="6" id="KW-1185">Reference proteome</keyword>
<dbReference type="PANTHER" id="PTHR45953">
    <property type="entry name" value="IDURONATE 2-SULFATASE"/>
    <property type="match status" value="1"/>
</dbReference>
<dbReference type="SUPFAM" id="SSF53649">
    <property type="entry name" value="Alkaline phosphatase-like"/>
    <property type="match status" value="1"/>
</dbReference>
<evidence type="ECO:0000256" key="1">
    <source>
        <dbReference type="ARBA" id="ARBA00022723"/>
    </source>
</evidence>
<keyword evidence="2" id="KW-0378">Hydrolase</keyword>
<feature type="region of interest" description="Disordered" evidence="3">
    <location>
        <begin position="498"/>
        <end position="523"/>
    </location>
</feature>
<reference evidence="5 6" key="1">
    <citation type="journal article" date="2023" name="Microbiol. Spectr.">
        <title>Synergy between Genome Mining, Metabolomics, and Bioinformatics Uncovers Antibacterial Chlorinated Carbazole Alkaloids and Their Biosynthetic Gene Cluster from Streptomyces tubbatahanensis sp. nov., a Novel Actinomycete Isolated from Sulu Sea, Philippines.</title>
        <authorList>
            <person name="Tenebro C.P."/>
            <person name="Trono D.J.V.L."/>
            <person name="Balida L.A.P."/>
            <person name="Bayog L.K.A."/>
            <person name="Bruna J.R."/>
            <person name="Sabido E.M."/>
            <person name="Caspe D.P.C."/>
            <person name="de Los Santos E.L.C."/>
            <person name="Saludes J.P."/>
            <person name="Dalisay D.S."/>
        </authorList>
    </citation>
    <scope>NUCLEOTIDE SEQUENCE [LARGE SCALE GENOMIC DNA]</scope>
    <source>
        <strain evidence="5 6">DSD3025</strain>
    </source>
</reference>
<proteinExistence type="predicted"/>
<feature type="domain" description="Sulfatase N-terminal" evidence="4">
    <location>
        <begin position="4"/>
        <end position="367"/>
    </location>
</feature>
<organism evidence="5 6">
    <name type="scientific">Streptomyces tubbatahanensis</name>
    <dbReference type="NCBI Taxonomy" id="2923272"/>
    <lineage>
        <taxon>Bacteria</taxon>
        <taxon>Bacillati</taxon>
        <taxon>Actinomycetota</taxon>
        <taxon>Actinomycetes</taxon>
        <taxon>Kitasatosporales</taxon>
        <taxon>Streptomycetaceae</taxon>
        <taxon>Streptomyces</taxon>
    </lineage>
</organism>
<evidence type="ECO:0000256" key="3">
    <source>
        <dbReference type="SAM" id="MobiDB-lite"/>
    </source>
</evidence>
<keyword evidence="1" id="KW-0479">Metal-binding</keyword>
<sequence length="523" mass="58680">MAPRNVLFLMTDQHRVDTLGCYGNSVVDTPAIDALAADGTRFDRFYTPTAICTPARASLATGLHPFRHGLLVNPERNGGGRDELRDDHPMLWQRLREGGHHVGHVGKWHIGRTRGPEYYGLDGEHLPGALNPFHHPSYEEWLKAHGHPPFAVREPVFGTADNGTGRGHLLAGRLRQPAEATVEAFLTERTLELLETYADAWKRTGTPFMLSCHWYGPHLPYLVPDEFYDLYDPADVPLPPSMAETFAGKPEVQRRYRDYWSTDAFDPDAWRKLIAVYWGYVTMIDRQVGRVLDALRDHGLADETTVVFTADHGEFTGAHRLHDKGPAMYEDIYRIPGIVRVPGAPPQVREEFATLIDLHPTVLELSGQEPPEQCDGDSLLPLLRGAAPVDGVRDQVVTEFHGHHFPYAQRMIRDSRHKLVHNPESVHELYDLATDPHELHNVYEAPAYARVRRELTVRLYRELLRRGDPAYTWMSYMADIGDGRAEDVDGVAAQVAHEAGPVEQGGRLRGPGHPRPRGAEGGA</sequence>
<evidence type="ECO:0000256" key="2">
    <source>
        <dbReference type="ARBA" id="ARBA00022801"/>
    </source>
</evidence>
<dbReference type="InterPro" id="IPR017850">
    <property type="entry name" value="Alkaline_phosphatase_core_sf"/>
</dbReference>
<dbReference type="CDD" id="cd16033">
    <property type="entry name" value="sulfatase_like"/>
    <property type="match status" value="1"/>
</dbReference>
<dbReference type="Pfam" id="PF00884">
    <property type="entry name" value="Sulfatase"/>
    <property type="match status" value="1"/>
</dbReference>
<name>A0ABY3XLS2_9ACTN</name>
<dbReference type="Proteomes" id="UP001202244">
    <property type="component" value="Chromosome"/>
</dbReference>
<evidence type="ECO:0000259" key="4">
    <source>
        <dbReference type="Pfam" id="PF00884"/>
    </source>
</evidence>
<evidence type="ECO:0000313" key="6">
    <source>
        <dbReference type="Proteomes" id="UP001202244"/>
    </source>
</evidence>
<dbReference type="Gene3D" id="3.40.720.10">
    <property type="entry name" value="Alkaline Phosphatase, subunit A"/>
    <property type="match status" value="1"/>
</dbReference>
<accession>A0ABY3XLS2</accession>
<dbReference type="PANTHER" id="PTHR45953:SF1">
    <property type="entry name" value="IDURONATE 2-SULFATASE"/>
    <property type="match status" value="1"/>
</dbReference>
<dbReference type="RefSeq" id="WP_242748928.1">
    <property type="nucleotide sequence ID" value="NZ_CP093846.1"/>
</dbReference>
<dbReference type="EMBL" id="CP093846">
    <property type="protein sequence ID" value="UNS95361.1"/>
    <property type="molecule type" value="Genomic_DNA"/>
</dbReference>